<reference evidence="1" key="1">
    <citation type="journal article" date="2015" name="Nature">
        <title>Complex archaea that bridge the gap between prokaryotes and eukaryotes.</title>
        <authorList>
            <person name="Spang A."/>
            <person name="Saw J.H."/>
            <person name="Jorgensen S.L."/>
            <person name="Zaremba-Niedzwiedzka K."/>
            <person name="Martijn J."/>
            <person name="Lind A.E."/>
            <person name="van Eijk R."/>
            <person name="Schleper C."/>
            <person name="Guy L."/>
            <person name="Ettema T.J."/>
        </authorList>
    </citation>
    <scope>NUCLEOTIDE SEQUENCE</scope>
</reference>
<dbReference type="EMBL" id="LAZR01063627">
    <property type="protein sequence ID" value="KKK59139.1"/>
    <property type="molecule type" value="Genomic_DNA"/>
</dbReference>
<protein>
    <submittedName>
        <fullName evidence="1">Uncharacterized protein</fullName>
    </submittedName>
</protein>
<gene>
    <name evidence="1" type="ORF">LCGC14_3037390</name>
</gene>
<dbReference type="AlphaFoldDB" id="A0A0F8YYL3"/>
<comment type="caution">
    <text evidence="1">The sequence shown here is derived from an EMBL/GenBank/DDBJ whole genome shotgun (WGS) entry which is preliminary data.</text>
</comment>
<feature type="non-terminal residue" evidence="1">
    <location>
        <position position="298"/>
    </location>
</feature>
<name>A0A0F8YYL3_9ZZZZ</name>
<sequence>MVLWGMAFHLVTDGSPTERAATPWASDLDGYTSGFFLMARVRSSDLVGFGDDQTIAAMWRSNGVSNLTFRWFLDTNGKFQLSVKETANTILGEASGVVTTDQGVDEDDTFWVGVSVRFSSGALTQWYWGGTGASPSWVTWGAESSVVSGVLDMVSDGANSLTIGDIRPDDGPQDEWNGRIYEYRQFNDAFGLGTRVAYFNAADFSVGDGTTDTAVGQDDNTWTLTGSASMIADDSESESVATVTFTTYDTPWGAESVGHGVKHSLWRWYDGFRTARTIIITGGVATASPGNATATVDA</sequence>
<evidence type="ECO:0000313" key="1">
    <source>
        <dbReference type="EMBL" id="KKK59139.1"/>
    </source>
</evidence>
<organism evidence="1">
    <name type="scientific">marine sediment metagenome</name>
    <dbReference type="NCBI Taxonomy" id="412755"/>
    <lineage>
        <taxon>unclassified sequences</taxon>
        <taxon>metagenomes</taxon>
        <taxon>ecological metagenomes</taxon>
    </lineage>
</organism>
<accession>A0A0F8YYL3</accession>
<proteinExistence type="predicted"/>